<accession>A0A9P0PFD7</accession>
<comment type="caution">
    <text evidence="1">The sequence shown here is derived from an EMBL/GenBank/DDBJ whole genome shotgun (WGS) entry which is preliminary data.</text>
</comment>
<reference evidence="1" key="1">
    <citation type="submission" date="2022-03" db="EMBL/GenBank/DDBJ databases">
        <authorList>
            <person name="Sayadi A."/>
        </authorList>
    </citation>
    <scope>NUCLEOTIDE SEQUENCE</scope>
</reference>
<organism evidence="1 2">
    <name type="scientific">Acanthoscelides obtectus</name>
    <name type="common">Bean weevil</name>
    <name type="synonym">Bruchus obtectus</name>
    <dbReference type="NCBI Taxonomy" id="200917"/>
    <lineage>
        <taxon>Eukaryota</taxon>
        <taxon>Metazoa</taxon>
        <taxon>Ecdysozoa</taxon>
        <taxon>Arthropoda</taxon>
        <taxon>Hexapoda</taxon>
        <taxon>Insecta</taxon>
        <taxon>Pterygota</taxon>
        <taxon>Neoptera</taxon>
        <taxon>Endopterygota</taxon>
        <taxon>Coleoptera</taxon>
        <taxon>Polyphaga</taxon>
        <taxon>Cucujiformia</taxon>
        <taxon>Chrysomeloidea</taxon>
        <taxon>Chrysomelidae</taxon>
        <taxon>Bruchinae</taxon>
        <taxon>Bruchini</taxon>
        <taxon>Acanthoscelides</taxon>
    </lineage>
</organism>
<evidence type="ECO:0000313" key="2">
    <source>
        <dbReference type="Proteomes" id="UP001152888"/>
    </source>
</evidence>
<dbReference type="AlphaFoldDB" id="A0A9P0PFD7"/>
<evidence type="ECO:0000313" key="1">
    <source>
        <dbReference type="EMBL" id="CAH1981855.1"/>
    </source>
</evidence>
<name>A0A9P0PFD7_ACAOB</name>
<dbReference type="Proteomes" id="UP001152888">
    <property type="component" value="Unassembled WGS sequence"/>
</dbReference>
<gene>
    <name evidence="1" type="ORF">ACAOBT_LOCUS14709</name>
</gene>
<sequence length="127" mass="14480">MEALPVCSICNKLITSDLRIVKSKAILRIIDASKRRQDGKFKIIEKCSEVRIRINCHGNYIRDRCIQATERSVKKTSNSKRGAPTFDFKQGHFFCETDASNAYIDKTKKISRSLSDCTFCEGRPSKN</sequence>
<proteinExistence type="predicted"/>
<dbReference type="EMBL" id="CAKOFQ010006914">
    <property type="protein sequence ID" value="CAH1981855.1"/>
    <property type="molecule type" value="Genomic_DNA"/>
</dbReference>
<keyword evidence="2" id="KW-1185">Reference proteome</keyword>
<protein>
    <submittedName>
        <fullName evidence="1">Uncharacterized protein</fullName>
    </submittedName>
</protein>